<dbReference type="ESTHER" id="9rhiz-a0a0d6jka8">
    <property type="family name" value="CarbLipBact_2"/>
</dbReference>
<feature type="active site" description="Nucleophile" evidence="1">
    <location>
        <position position="96"/>
    </location>
</feature>
<reference evidence="4" key="1">
    <citation type="submission" date="2015-02" db="EMBL/GenBank/DDBJ databases">
        <authorList>
            <person name="Chooi Y.-H."/>
        </authorList>
    </citation>
    <scope>NUCLEOTIDE SEQUENCE [LARGE SCALE GENOMIC DNA]</scope>
    <source>
        <strain evidence="4">strain Y</strain>
    </source>
</reference>
<dbReference type="KEGG" id="fiy:BN1229_v1_3826"/>
<dbReference type="Proteomes" id="UP000033187">
    <property type="component" value="Chromosome 1"/>
</dbReference>
<organism evidence="3 4">
    <name type="scientific">Candidatus Filomicrobium marinum</name>
    <dbReference type="NCBI Taxonomy" id="1608628"/>
    <lineage>
        <taxon>Bacteria</taxon>
        <taxon>Pseudomonadati</taxon>
        <taxon>Pseudomonadota</taxon>
        <taxon>Alphaproteobacteria</taxon>
        <taxon>Hyphomicrobiales</taxon>
        <taxon>Hyphomicrobiaceae</taxon>
        <taxon>Filomicrobium</taxon>
    </lineage>
</organism>
<dbReference type="PIRSF" id="PIRSF017388">
    <property type="entry name" value="Esterase_lipase"/>
    <property type="match status" value="1"/>
</dbReference>
<dbReference type="InterPro" id="IPR022742">
    <property type="entry name" value="Hydrolase_4"/>
</dbReference>
<evidence type="ECO:0000313" key="3">
    <source>
        <dbReference type="EMBL" id="CPR22393.1"/>
    </source>
</evidence>
<feature type="domain" description="Serine aminopeptidase S33" evidence="2">
    <location>
        <begin position="22"/>
        <end position="254"/>
    </location>
</feature>
<dbReference type="InterPro" id="IPR012354">
    <property type="entry name" value="Esterase_lipase"/>
</dbReference>
<dbReference type="SUPFAM" id="SSF53474">
    <property type="entry name" value="alpha/beta-Hydrolases"/>
    <property type="match status" value="1"/>
</dbReference>
<protein>
    <submittedName>
        <fullName evidence="3">Esterase</fullName>
    </submittedName>
</protein>
<evidence type="ECO:0000313" key="4">
    <source>
        <dbReference type="Proteomes" id="UP000033187"/>
    </source>
</evidence>
<accession>A0A0D6JKA8</accession>
<dbReference type="EMBL" id="LN829119">
    <property type="protein sequence ID" value="CPR22393.1"/>
    <property type="molecule type" value="Genomic_DNA"/>
</dbReference>
<gene>
    <name evidence="3" type="ORF">YBN1229_v1_3826</name>
</gene>
<evidence type="ECO:0000259" key="2">
    <source>
        <dbReference type="Pfam" id="PF12146"/>
    </source>
</evidence>
<dbReference type="KEGG" id="fil:BN1229_v1_3836"/>
<dbReference type="OrthoDB" id="8476759at2"/>
<dbReference type="Gene3D" id="3.40.50.1820">
    <property type="entry name" value="alpha/beta hydrolase"/>
    <property type="match status" value="1"/>
</dbReference>
<dbReference type="InterPro" id="IPR029058">
    <property type="entry name" value="AB_hydrolase_fold"/>
</dbReference>
<sequence length="296" mass="33096">MNKKKNTGYLSSIHYGGGKVGVLLFHSLGGTPMELKFLAQGIARNGYTVSCPMLPGMANGTDVLSLSRWQDWYAEAEKAFDELKAKCDTVLIGGLSAGSIVAMRLAQQRSNEVEGLLVFAPTLWPNGWAIPWYFNFYRLVTQRWFARMFRFKQREPHGIKDERVRNFMIEAFKGSGPGVEQAYARSGVMVLEFHRLVKAVKRNLGACTAPAIIVHPRHDDQSNLSNTLVLQKDLGGYVETIVLDDSYHMVTLDRQRDIVMERAVDFVQRMLARRDQQRARVGSVGVADAVQAGAAE</sequence>
<dbReference type="GO" id="GO:0052689">
    <property type="term" value="F:carboxylic ester hydrolase activity"/>
    <property type="evidence" value="ECO:0007669"/>
    <property type="project" value="InterPro"/>
</dbReference>
<dbReference type="AlphaFoldDB" id="A0A0D6JKA8"/>
<feature type="active site" description="Charge relay system" evidence="1">
    <location>
        <position position="248"/>
    </location>
</feature>
<keyword evidence="4" id="KW-1185">Reference proteome</keyword>
<evidence type="ECO:0000256" key="1">
    <source>
        <dbReference type="PIRSR" id="PIRSR017388-1"/>
    </source>
</evidence>
<feature type="active site" description="Charge relay system" evidence="1">
    <location>
        <position position="219"/>
    </location>
</feature>
<name>A0A0D6JKA8_9HYPH</name>
<dbReference type="RefSeq" id="WP_046479453.1">
    <property type="nucleotide sequence ID" value="NZ_LN829118.1"/>
</dbReference>
<dbReference type="Pfam" id="PF12146">
    <property type="entry name" value="Hydrolase_4"/>
    <property type="match status" value="1"/>
</dbReference>
<proteinExistence type="predicted"/>